<sequence length="496" mass="55210">MERAISLLRYVGEFSLRGSGFDVKAVMPPPTVAKDEATAVRPLPSISYRPESKEHDSSTKEGVLFDKFFDLTVELSEGSGRNLTESEFAKVKNFEDVGFPSRLTANITSAGFTRPTLVQQYAMKCIKDGKDIIACSPTGSGKTAAYLLPILRRLLKGGVFCISNKSPCKPRALILVPTRELAIQIHQVIVRFTSGTYCKSEVLYEGSPFEHQKSVEMLKGVSILVGTAGRVMQFVDKGLVSLEQIKFLVLDEADKMLDPSFAEDLKCIMRKGRIPPRDKRQTATFPALAKERLKREKLLNDDHLMIVIDNIGAANKCRSSELTREERQAPGATTAFKQKTLIFVTCKKTADDLEWFLCRNGISAAVIHADREQARRESAFDDFRLGRIPFLIASAVAERGLDIAGVDHVINYDMPKELDDYVYRIGRTGRIGNAGHSTSFIDPAHDGHIIDPLVTLLTQAEQIVPDWLEQLRKSHREKSLQVDSIVDKLSGLVVRL</sequence>
<keyword evidence="1" id="KW-0067">ATP-binding</keyword>
<dbReference type="PANTHER" id="PTHR47958">
    <property type="entry name" value="ATP-DEPENDENT RNA HELICASE DBP3"/>
    <property type="match status" value="1"/>
</dbReference>
<dbReference type="PROSITE" id="PS51192">
    <property type="entry name" value="HELICASE_ATP_BIND_1"/>
    <property type="match status" value="1"/>
</dbReference>
<keyword evidence="1" id="KW-0378">Hydrolase</keyword>
<name>A0A2A6CL02_PRIPA</name>
<accession>A0A8R1YFZ8</accession>
<evidence type="ECO:0000313" key="2">
    <source>
        <dbReference type="EnsemblMetazoa" id="PPA15518.1"/>
    </source>
</evidence>
<comment type="similarity">
    <text evidence="1">Belongs to the DEAD box helicase family.</text>
</comment>
<dbReference type="SMART" id="SM00487">
    <property type="entry name" value="DEXDc"/>
    <property type="match status" value="1"/>
</dbReference>
<keyword evidence="1" id="KW-0347">Helicase</keyword>
<dbReference type="InterPro" id="IPR027417">
    <property type="entry name" value="P-loop_NTPase"/>
</dbReference>
<dbReference type="PROSITE" id="PS51194">
    <property type="entry name" value="HELICASE_CTER"/>
    <property type="match status" value="1"/>
</dbReference>
<dbReference type="GO" id="GO:0005524">
    <property type="term" value="F:ATP binding"/>
    <property type="evidence" value="ECO:0007669"/>
    <property type="project" value="UniProtKB-KW"/>
</dbReference>
<dbReference type="Pfam" id="PF00270">
    <property type="entry name" value="DEAD"/>
    <property type="match status" value="1"/>
</dbReference>
<dbReference type="InterPro" id="IPR001650">
    <property type="entry name" value="Helicase_C-like"/>
</dbReference>
<dbReference type="Gene3D" id="3.40.50.300">
    <property type="entry name" value="P-loop containing nucleotide triphosphate hydrolases"/>
    <property type="match status" value="2"/>
</dbReference>
<organism evidence="2 3">
    <name type="scientific">Pristionchus pacificus</name>
    <name type="common">Parasitic nematode worm</name>
    <dbReference type="NCBI Taxonomy" id="54126"/>
    <lineage>
        <taxon>Eukaryota</taxon>
        <taxon>Metazoa</taxon>
        <taxon>Ecdysozoa</taxon>
        <taxon>Nematoda</taxon>
        <taxon>Chromadorea</taxon>
        <taxon>Rhabditida</taxon>
        <taxon>Rhabditina</taxon>
        <taxon>Diplogasteromorpha</taxon>
        <taxon>Diplogasteroidea</taxon>
        <taxon>Neodiplogasteridae</taxon>
        <taxon>Pristionchus</taxon>
    </lineage>
</organism>
<dbReference type="GO" id="GO:0003724">
    <property type="term" value="F:RNA helicase activity"/>
    <property type="evidence" value="ECO:0000318"/>
    <property type="project" value="GO_Central"/>
</dbReference>
<accession>A0A2A6CL02</accession>
<keyword evidence="3" id="KW-1185">Reference proteome</keyword>
<dbReference type="Pfam" id="PF00271">
    <property type="entry name" value="Helicase_C"/>
    <property type="match status" value="1"/>
</dbReference>
<dbReference type="GO" id="GO:0007281">
    <property type="term" value="P:germ cell development"/>
    <property type="evidence" value="ECO:0000318"/>
    <property type="project" value="GO_Central"/>
</dbReference>
<reference evidence="2" key="2">
    <citation type="submission" date="2022-06" db="UniProtKB">
        <authorList>
            <consortium name="EnsemblMetazoa"/>
        </authorList>
    </citation>
    <scope>IDENTIFICATION</scope>
    <source>
        <strain evidence="2">PS312</strain>
    </source>
</reference>
<dbReference type="PROSITE" id="PS51195">
    <property type="entry name" value="Q_MOTIF"/>
    <property type="match status" value="1"/>
</dbReference>
<protein>
    <submittedName>
        <fullName evidence="2">RNA helicase</fullName>
    </submittedName>
</protein>
<dbReference type="InterPro" id="IPR011545">
    <property type="entry name" value="DEAD/DEAH_box_helicase_dom"/>
</dbReference>
<dbReference type="GO" id="GO:0030154">
    <property type="term" value="P:cell differentiation"/>
    <property type="evidence" value="ECO:0000318"/>
    <property type="project" value="GO_Central"/>
</dbReference>
<dbReference type="SUPFAM" id="SSF52540">
    <property type="entry name" value="P-loop containing nucleoside triphosphate hydrolases"/>
    <property type="match status" value="1"/>
</dbReference>
<dbReference type="GO" id="GO:0003729">
    <property type="term" value="F:mRNA binding"/>
    <property type="evidence" value="ECO:0000318"/>
    <property type="project" value="GO_Central"/>
</dbReference>
<evidence type="ECO:0000313" key="3">
    <source>
        <dbReference type="Proteomes" id="UP000005239"/>
    </source>
</evidence>
<dbReference type="Proteomes" id="UP000005239">
    <property type="component" value="Unassembled WGS sequence"/>
</dbReference>
<gene>
    <name evidence="2" type="primary">WBGene00105072</name>
</gene>
<dbReference type="AlphaFoldDB" id="A0A2A6CL02"/>
<dbReference type="PROSITE" id="PS00039">
    <property type="entry name" value="DEAD_ATP_HELICASE"/>
    <property type="match status" value="1"/>
</dbReference>
<proteinExistence type="inferred from homology"/>
<keyword evidence="1" id="KW-0547">Nucleotide-binding</keyword>
<dbReference type="GO" id="GO:0043186">
    <property type="term" value="C:P granule"/>
    <property type="evidence" value="ECO:0000318"/>
    <property type="project" value="GO_Central"/>
</dbReference>
<dbReference type="SMART" id="SM00490">
    <property type="entry name" value="HELICc"/>
    <property type="match status" value="1"/>
</dbReference>
<dbReference type="EnsemblMetazoa" id="PPA15518.1">
    <property type="protein sequence ID" value="PPA15518.1"/>
    <property type="gene ID" value="WBGene00105072"/>
</dbReference>
<evidence type="ECO:0000256" key="1">
    <source>
        <dbReference type="RuleBase" id="RU000492"/>
    </source>
</evidence>
<dbReference type="GO" id="GO:0005634">
    <property type="term" value="C:nucleus"/>
    <property type="evidence" value="ECO:0000318"/>
    <property type="project" value="GO_Central"/>
</dbReference>
<dbReference type="GO" id="GO:0007276">
    <property type="term" value="P:gamete generation"/>
    <property type="evidence" value="ECO:0000318"/>
    <property type="project" value="GO_Central"/>
</dbReference>
<dbReference type="CDD" id="cd18787">
    <property type="entry name" value="SF2_C_DEAD"/>
    <property type="match status" value="1"/>
</dbReference>
<reference evidence="3" key="1">
    <citation type="journal article" date="2008" name="Nat. Genet.">
        <title>The Pristionchus pacificus genome provides a unique perspective on nematode lifestyle and parasitism.</title>
        <authorList>
            <person name="Dieterich C."/>
            <person name="Clifton S.W."/>
            <person name="Schuster L.N."/>
            <person name="Chinwalla A."/>
            <person name="Delehaunty K."/>
            <person name="Dinkelacker I."/>
            <person name="Fulton L."/>
            <person name="Fulton R."/>
            <person name="Godfrey J."/>
            <person name="Minx P."/>
            <person name="Mitreva M."/>
            <person name="Roeseler W."/>
            <person name="Tian H."/>
            <person name="Witte H."/>
            <person name="Yang S.P."/>
            <person name="Wilson R.K."/>
            <person name="Sommer R.J."/>
        </authorList>
    </citation>
    <scope>NUCLEOTIDE SEQUENCE [LARGE SCALE GENOMIC DNA]</scope>
    <source>
        <strain evidence="3">PS312</strain>
    </source>
</reference>
<dbReference type="InterPro" id="IPR014014">
    <property type="entry name" value="RNA_helicase_DEAD_Q_motif"/>
</dbReference>
<dbReference type="InterPro" id="IPR000629">
    <property type="entry name" value="RNA-helicase_DEAD-box_CS"/>
</dbReference>
<dbReference type="GO" id="GO:0016787">
    <property type="term" value="F:hydrolase activity"/>
    <property type="evidence" value="ECO:0007669"/>
    <property type="project" value="UniProtKB-KW"/>
</dbReference>
<dbReference type="InterPro" id="IPR014001">
    <property type="entry name" value="Helicase_ATP-bd"/>
</dbReference>
<dbReference type="OrthoDB" id="196131at2759"/>